<keyword evidence="5 9" id="KW-0732">Signal</keyword>
<feature type="domain" description="Peptidase metallopeptidase" evidence="10">
    <location>
        <begin position="44"/>
        <end position="225"/>
    </location>
</feature>
<comment type="cofactor">
    <cofactor evidence="1">
        <name>Zn(2+)</name>
        <dbReference type="ChEBI" id="CHEBI:29105"/>
    </cofactor>
</comment>
<dbReference type="PANTHER" id="PTHR10201:SF291">
    <property type="entry name" value="MATRIX METALLOPROTEINASE 1, ISOFORM C-RELATED"/>
    <property type="match status" value="1"/>
</dbReference>
<dbReference type="Pfam" id="PF00413">
    <property type="entry name" value="Peptidase_M10"/>
    <property type="match status" value="1"/>
</dbReference>
<protein>
    <recommendedName>
        <fullName evidence="10">Peptidase metallopeptidase domain-containing protein</fullName>
    </recommendedName>
</protein>
<dbReference type="SUPFAM" id="SSF55486">
    <property type="entry name" value="Metalloproteases ('zincins'), catalytic domain"/>
    <property type="match status" value="1"/>
</dbReference>
<feature type="non-terminal residue" evidence="11">
    <location>
        <position position="1"/>
    </location>
</feature>
<keyword evidence="4" id="KW-0479">Metal-binding</keyword>
<keyword evidence="7" id="KW-0862">Zinc</keyword>
<comment type="similarity">
    <text evidence="2">Belongs to the peptidase M10A family.</text>
</comment>
<dbReference type="InterPro" id="IPR006026">
    <property type="entry name" value="Peptidase_Metallo"/>
</dbReference>
<accession>A0AAV5VHY7</accession>
<evidence type="ECO:0000256" key="7">
    <source>
        <dbReference type="ARBA" id="ARBA00022833"/>
    </source>
</evidence>
<dbReference type="GO" id="GO:0004222">
    <property type="term" value="F:metalloendopeptidase activity"/>
    <property type="evidence" value="ECO:0007669"/>
    <property type="project" value="InterPro"/>
</dbReference>
<dbReference type="SMART" id="SM00235">
    <property type="entry name" value="ZnMc"/>
    <property type="match status" value="1"/>
</dbReference>
<evidence type="ECO:0000256" key="6">
    <source>
        <dbReference type="ARBA" id="ARBA00022801"/>
    </source>
</evidence>
<dbReference type="InterPro" id="IPR024079">
    <property type="entry name" value="MetalloPept_cat_dom_sf"/>
</dbReference>
<dbReference type="EMBL" id="BTSY01000003">
    <property type="protein sequence ID" value="GMT18235.1"/>
    <property type="molecule type" value="Genomic_DNA"/>
</dbReference>
<evidence type="ECO:0000256" key="8">
    <source>
        <dbReference type="ARBA" id="ARBA00023049"/>
    </source>
</evidence>
<evidence type="ECO:0000256" key="5">
    <source>
        <dbReference type="ARBA" id="ARBA00022729"/>
    </source>
</evidence>
<feature type="signal peptide" evidence="9">
    <location>
        <begin position="1"/>
        <end position="21"/>
    </location>
</feature>
<evidence type="ECO:0000259" key="10">
    <source>
        <dbReference type="SMART" id="SM00235"/>
    </source>
</evidence>
<evidence type="ECO:0000256" key="3">
    <source>
        <dbReference type="ARBA" id="ARBA00022670"/>
    </source>
</evidence>
<comment type="caution">
    <text evidence="11">The sequence shown here is derived from an EMBL/GenBank/DDBJ whole genome shotgun (WGS) entry which is preliminary data.</text>
</comment>
<dbReference type="GO" id="GO:0006508">
    <property type="term" value="P:proteolysis"/>
    <property type="evidence" value="ECO:0007669"/>
    <property type="project" value="UniProtKB-KW"/>
</dbReference>
<reference evidence="11" key="1">
    <citation type="submission" date="2023-10" db="EMBL/GenBank/DDBJ databases">
        <title>Genome assembly of Pristionchus species.</title>
        <authorList>
            <person name="Yoshida K."/>
            <person name="Sommer R.J."/>
        </authorList>
    </citation>
    <scope>NUCLEOTIDE SEQUENCE</scope>
    <source>
        <strain evidence="11">RS5133</strain>
    </source>
</reference>
<evidence type="ECO:0000313" key="11">
    <source>
        <dbReference type="EMBL" id="GMT18235.1"/>
    </source>
</evidence>
<name>A0AAV5VHY7_9BILA</name>
<dbReference type="AlphaFoldDB" id="A0AAV5VHY7"/>
<dbReference type="GO" id="GO:0005615">
    <property type="term" value="C:extracellular space"/>
    <property type="evidence" value="ECO:0007669"/>
    <property type="project" value="TreeGrafter"/>
</dbReference>
<dbReference type="InterPro" id="IPR001818">
    <property type="entry name" value="Pept_M10_metallopeptidase"/>
</dbReference>
<feature type="chain" id="PRO_5043327506" description="Peptidase metallopeptidase domain-containing protein" evidence="9">
    <location>
        <begin position="22"/>
        <end position="385"/>
    </location>
</feature>
<dbReference type="PANTHER" id="PTHR10201">
    <property type="entry name" value="MATRIX METALLOPROTEINASE"/>
    <property type="match status" value="1"/>
</dbReference>
<gene>
    <name evidence="11" type="ORF">PFISCL1PPCAC_9532</name>
</gene>
<evidence type="ECO:0000256" key="1">
    <source>
        <dbReference type="ARBA" id="ARBA00001947"/>
    </source>
</evidence>
<keyword evidence="3" id="KW-0645">Protease</keyword>
<evidence type="ECO:0000256" key="4">
    <source>
        <dbReference type="ARBA" id="ARBA00022723"/>
    </source>
</evidence>
<evidence type="ECO:0000313" key="12">
    <source>
        <dbReference type="Proteomes" id="UP001432322"/>
    </source>
</evidence>
<keyword evidence="8" id="KW-0482">Metalloprotease</keyword>
<proteinExistence type="inferred from homology"/>
<evidence type="ECO:0000256" key="2">
    <source>
        <dbReference type="ARBA" id="ARBA00010370"/>
    </source>
</evidence>
<organism evidence="11 12">
    <name type="scientific">Pristionchus fissidentatus</name>
    <dbReference type="NCBI Taxonomy" id="1538716"/>
    <lineage>
        <taxon>Eukaryota</taxon>
        <taxon>Metazoa</taxon>
        <taxon>Ecdysozoa</taxon>
        <taxon>Nematoda</taxon>
        <taxon>Chromadorea</taxon>
        <taxon>Rhabditida</taxon>
        <taxon>Rhabditina</taxon>
        <taxon>Diplogasteromorpha</taxon>
        <taxon>Diplogasteroidea</taxon>
        <taxon>Neodiplogasteridae</taxon>
        <taxon>Pristionchus</taxon>
    </lineage>
</organism>
<keyword evidence="12" id="KW-1185">Reference proteome</keyword>
<dbReference type="GO" id="GO:0030198">
    <property type="term" value="P:extracellular matrix organization"/>
    <property type="evidence" value="ECO:0007669"/>
    <property type="project" value="TreeGrafter"/>
</dbReference>
<keyword evidence="6" id="KW-0378">Hydrolase</keyword>
<sequence length="385" mass="44403">LQPRILCCIFLLGCLLQESLARIQGAEPDNGGIAIRAKRYALPHASKWSPDHLKGHKLSLAWFVSKYSKHMDKKETRNAVPKCFEIWANQTNIPQLPKDQQVILHFEEAKSESEADINIRFEEGEHGDKFPFDGEGDEYENVLAHIFFPDYKPFPFNGDIHLDDSQKWTLGTADHSFQSILTHEISHSLGLQHSHARMAVASAHYKYTETLHTDDKCALNWNIVGPSNWCLLVYLTSEIFPIDNYKLDMNKQETPKEKLVAVKRQLQNMGIPTCNDDNKNESDLHILLQKNLHLSESDAAVYRKISCDILSGLVKYQADSTRFVTRPILYRLFWIAANADKLKDQIGKTEMSRRRNLHRFIVEKPSSLSSELYNEEFFDAFFMEY</sequence>
<dbReference type="GO" id="GO:0031012">
    <property type="term" value="C:extracellular matrix"/>
    <property type="evidence" value="ECO:0007669"/>
    <property type="project" value="InterPro"/>
</dbReference>
<dbReference type="GO" id="GO:0030574">
    <property type="term" value="P:collagen catabolic process"/>
    <property type="evidence" value="ECO:0007669"/>
    <property type="project" value="TreeGrafter"/>
</dbReference>
<evidence type="ECO:0000256" key="9">
    <source>
        <dbReference type="SAM" id="SignalP"/>
    </source>
</evidence>
<dbReference type="Gene3D" id="3.40.390.10">
    <property type="entry name" value="Collagenase (Catalytic Domain)"/>
    <property type="match status" value="1"/>
</dbReference>
<dbReference type="Proteomes" id="UP001432322">
    <property type="component" value="Unassembled WGS sequence"/>
</dbReference>
<dbReference type="GO" id="GO:0008270">
    <property type="term" value="F:zinc ion binding"/>
    <property type="evidence" value="ECO:0007669"/>
    <property type="project" value="InterPro"/>
</dbReference>